<evidence type="ECO:0000313" key="4">
    <source>
        <dbReference type="EMBL" id="GKT32985.1"/>
    </source>
</evidence>
<evidence type="ECO:0000256" key="1">
    <source>
        <dbReference type="ARBA" id="ARBA00004496"/>
    </source>
</evidence>
<organism evidence="4 5">
    <name type="scientific">Aduncisulcus paluster</name>
    <dbReference type="NCBI Taxonomy" id="2918883"/>
    <lineage>
        <taxon>Eukaryota</taxon>
        <taxon>Metamonada</taxon>
        <taxon>Carpediemonas-like organisms</taxon>
        <taxon>Aduncisulcus</taxon>
    </lineage>
</organism>
<sequence length="203" mass="22777">MSEVPPPKDKDEDFVDESGYKGAAKISMSEALEADKGDEALDKWKAALVADVDTSSDESDPRQVIVDKLVITTDYGAKFEFDLSTEAKVKAFCEQEMAFSLIEGCTYTMKILFHVRKEIVAGFCYVNLVYKGPFRILKEQQMFGSYASKAAQQQFTFPVKTAPKGPLARGKYTAKAKFTDDDKNLHLQIEYRFGIEKAPKPKK</sequence>
<dbReference type="PANTHER" id="PTHR10980:SF3">
    <property type="entry name" value="LD16419P"/>
    <property type="match status" value="1"/>
</dbReference>
<reference evidence="4" key="1">
    <citation type="submission" date="2022-03" db="EMBL/GenBank/DDBJ databases">
        <title>Draft genome sequence of Aduncisulcus paluster, a free-living microaerophilic Fornicata.</title>
        <authorList>
            <person name="Yuyama I."/>
            <person name="Kume K."/>
            <person name="Tamura T."/>
            <person name="Inagaki Y."/>
            <person name="Hashimoto T."/>
        </authorList>
    </citation>
    <scope>NUCLEOTIDE SEQUENCE</scope>
    <source>
        <strain evidence="4">NY0171</strain>
    </source>
</reference>
<accession>A0ABQ5KKF2</accession>
<dbReference type="Pfam" id="PF02115">
    <property type="entry name" value="Rho_GDI"/>
    <property type="match status" value="1"/>
</dbReference>
<dbReference type="PRINTS" id="PR00492">
    <property type="entry name" value="RHOGDI"/>
</dbReference>
<evidence type="ECO:0000256" key="3">
    <source>
        <dbReference type="ARBA" id="ARBA00022490"/>
    </source>
</evidence>
<dbReference type="InterPro" id="IPR014756">
    <property type="entry name" value="Ig_E-set"/>
</dbReference>
<comment type="subcellular location">
    <subcellularLocation>
        <location evidence="1">Cytoplasm</location>
    </subcellularLocation>
</comment>
<name>A0ABQ5KKF2_9EUKA</name>
<keyword evidence="3" id="KW-0963">Cytoplasm</keyword>
<dbReference type="Proteomes" id="UP001057375">
    <property type="component" value="Unassembled WGS sequence"/>
</dbReference>
<comment type="caution">
    <text evidence="4">The sequence shown here is derived from an EMBL/GenBank/DDBJ whole genome shotgun (WGS) entry which is preliminary data.</text>
</comment>
<keyword evidence="5" id="KW-1185">Reference proteome</keyword>
<comment type="similarity">
    <text evidence="2">Belongs to the Rho GDI family.</text>
</comment>
<gene>
    <name evidence="4" type="ORF">ADUPG1_007017</name>
</gene>
<dbReference type="PANTHER" id="PTHR10980">
    <property type="entry name" value="RHO GDP-DISSOCIATION INHIBITOR"/>
    <property type="match status" value="1"/>
</dbReference>
<protein>
    <submittedName>
        <fullName evidence="4">Rho protein GDP-dissociation inhibitor like protein</fullName>
    </submittedName>
</protein>
<dbReference type="SUPFAM" id="SSF81296">
    <property type="entry name" value="E set domains"/>
    <property type="match status" value="1"/>
</dbReference>
<dbReference type="InterPro" id="IPR024792">
    <property type="entry name" value="RhoGDI_dom_sf"/>
</dbReference>
<evidence type="ECO:0000313" key="5">
    <source>
        <dbReference type="Proteomes" id="UP001057375"/>
    </source>
</evidence>
<proteinExistence type="inferred from homology"/>
<dbReference type="Gene3D" id="2.70.50.30">
    <property type="entry name" value="Coagulation Factor XIII, subunit A, domain 1"/>
    <property type="match status" value="1"/>
</dbReference>
<dbReference type="EMBL" id="BQXS01010106">
    <property type="protein sequence ID" value="GKT32985.1"/>
    <property type="molecule type" value="Genomic_DNA"/>
</dbReference>
<evidence type="ECO:0000256" key="2">
    <source>
        <dbReference type="ARBA" id="ARBA00009758"/>
    </source>
</evidence>
<dbReference type="InterPro" id="IPR000406">
    <property type="entry name" value="Rho_GDI"/>
</dbReference>